<gene>
    <name evidence="2" type="ORF">CHRY9393_02982</name>
</gene>
<accession>A0A6N4XTW2</accession>
<evidence type="ECO:0000313" key="2">
    <source>
        <dbReference type="EMBL" id="CAA7391791.1"/>
    </source>
</evidence>
<organism evidence="2 3">
    <name type="scientific">Chryseobacterium fistulae</name>
    <dbReference type="NCBI Taxonomy" id="2675058"/>
    <lineage>
        <taxon>Bacteria</taxon>
        <taxon>Pseudomonadati</taxon>
        <taxon>Bacteroidota</taxon>
        <taxon>Flavobacteriia</taxon>
        <taxon>Flavobacteriales</taxon>
        <taxon>Weeksellaceae</taxon>
        <taxon>Chryseobacterium group</taxon>
        <taxon>Chryseobacterium</taxon>
    </lineage>
</organism>
<keyword evidence="1" id="KW-0812">Transmembrane</keyword>
<evidence type="ECO:0000313" key="3">
    <source>
        <dbReference type="Proteomes" id="UP000445309"/>
    </source>
</evidence>
<reference evidence="2 3" key="1">
    <citation type="submission" date="2020-01" db="EMBL/GenBank/DDBJ databases">
        <authorList>
            <person name="Rodrigo-Torres L."/>
            <person name="Arahal R. D."/>
            <person name="Lucena T."/>
        </authorList>
    </citation>
    <scope>NUCLEOTIDE SEQUENCE [LARGE SCALE GENOMIC DNA]</scope>
    <source>
        <strain evidence="2 3">CECT 9393</strain>
    </source>
</reference>
<keyword evidence="3" id="KW-1185">Reference proteome</keyword>
<feature type="transmembrane region" description="Helical" evidence="1">
    <location>
        <begin position="50"/>
        <end position="69"/>
    </location>
</feature>
<dbReference type="Proteomes" id="UP000445309">
    <property type="component" value="Unassembled WGS sequence"/>
</dbReference>
<evidence type="ECO:0000256" key="1">
    <source>
        <dbReference type="SAM" id="Phobius"/>
    </source>
</evidence>
<dbReference type="AlphaFoldDB" id="A0A6N4XTW2"/>
<feature type="transmembrane region" description="Helical" evidence="1">
    <location>
        <begin position="7"/>
        <end position="30"/>
    </location>
</feature>
<name>A0A6N4XTW2_9FLAO</name>
<feature type="transmembrane region" description="Helical" evidence="1">
    <location>
        <begin position="112"/>
        <end position="133"/>
    </location>
</feature>
<dbReference type="RefSeq" id="WP_162073971.1">
    <property type="nucleotide sequence ID" value="NZ_CACVBY010000091.1"/>
</dbReference>
<sequence>MFSNFIKILFVISAYSPVLLIVGVVEILNLNKEGYSITFVDSWKEVFNRINFIFCFLIAFPFSILIIKWAENNLTKNKIDIKAIKSADFNLPTFILSYFLPCIELVKKDSTYLTVWCIILAVIVLINLKTYFYNPCLKIFGYRYYEISTKKDVTYTMISKNKLINANQISTYSQLTDYVIIKN</sequence>
<keyword evidence="1" id="KW-0472">Membrane</keyword>
<feature type="transmembrane region" description="Helical" evidence="1">
    <location>
        <begin position="89"/>
        <end position="106"/>
    </location>
</feature>
<dbReference type="EMBL" id="CACVBY010000091">
    <property type="protein sequence ID" value="CAA7391791.1"/>
    <property type="molecule type" value="Genomic_DNA"/>
</dbReference>
<protein>
    <submittedName>
        <fullName evidence="2">Uncharacterized protein</fullName>
    </submittedName>
</protein>
<proteinExistence type="predicted"/>
<keyword evidence="1" id="KW-1133">Transmembrane helix</keyword>